<dbReference type="PANTHER" id="PTHR46551">
    <property type="entry name" value="SAP DOMAIN-CONTAINING RIBONUCLEOPROTEIN"/>
    <property type="match status" value="1"/>
</dbReference>
<sequence length="247" mass="25638">MDSKLHALKVVDLKDLLQKAAVPIPSKANKQDLINKVLESPAALDLYNAGFAKDPSPPKKPASSAKPEPTEAPAEDAKVTNGNDTPAPSPPRPVSSPSRPVSAAKPATSTSEPSADAPQPSAPASSAEDAELEKRKARAARFGIPLVEVPPPKAAPAKKEKASAKNASLATAPPEDTQKLSARAARFGIEVKAREAKAVPPAKVPAAATNGNGNGKKRSAPATETVDAEELQRRQKRAERFGLSVKA</sequence>
<feature type="compositionally biased region" description="Low complexity" evidence="2">
    <location>
        <begin position="95"/>
        <end position="127"/>
    </location>
</feature>
<dbReference type="Proteomes" id="UP000250043">
    <property type="component" value="Unassembled WGS sequence"/>
</dbReference>
<dbReference type="GO" id="GO:0016973">
    <property type="term" value="P:poly(A)+ mRNA export from nucleus"/>
    <property type="evidence" value="ECO:0007669"/>
    <property type="project" value="TreeGrafter"/>
</dbReference>
<dbReference type="OrthoDB" id="445357at2759"/>
<keyword evidence="1" id="KW-0597">Phosphoprotein</keyword>
<dbReference type="AlphaFoldDB" id="A0A8E2DNJ1"/>
<name>A0A8E2DNJ1_9APHY</name>
<dbReference type="InterPro" id="IPR040746">
    <property type="entry name" value="THO1_MOS11_C"/>
</dbReference>
<feature type="domain" description="THO1-MOS11 C-terminal" evidence="3">
    <location>
        <begin position="129"/>
        <end position="147"/>
    </location>
</feature>
<reference evidence="4 5" key="1">
    <citation type="submission" date="2016-07" db="EMBL/GenBank/DDBJ databases">
        <title>Draft genome of the white-rot fungus Obba rivulosa 3A-2.</title>
        <authorList>
            <consortium name="DOE Joint Genome Institute"/>
            <person name="Miettinen O."/>
            <person name="Riley R."/>
            <person name="Acob R."/>
            <person name="Barry K."/>
            <person name="Cullen D."/>
            <person name="De Vries R."/>
            <person name="Hainaut M."/>
            <person name="Hatakka A."/>
            <person name="Henrissat B."/>
            <person name="Hilden K."/>
            <person name="Kuo R."/>
            <person name="Labutti K."/>
            <person name="Lipzen A."/>
            <person name="Makela M.R."/>
            <person name="Sandor L."/>
            <person name="Spatafora J.W."/>
            <person name="Grigoriev I.V."/>
            <person name="Hibbett D.S."/>
        </authorList>
    </citation>
    <scope>NUCLEOTIDE SEQUENCE [LARGE SCALE GENOMIC DNA]</scope>
    <source>
        <strain evidence="4 5">3A-2</strain>
    </source>
</reference>
<evidence type="ECO:0000256" key="2">
    <source>
        <dbReference type="SAM" id="MobiDB-lite"/>
    </source>
</evidence>
<feature type="region of interest" description="Disordered" evidence="2">
    <location>
        <begin position="48"/>
        <end position="179"/>
    </location>
</feature>
<dbReference type="InterPro" id="IPR052240">
    <property type="entry name" value="SAP_domain_ribonucleoprotein"/>
</dbReference>
<evidence type="ECO:0000259" key="3">
    <source>
        <dbReference type="Pfam" id="PF18592"/>
    </source>
</evidence>
<gene>
    <name evidence="4" type="ORF">OBBRIDRAFT_832904</name>
</gene>
<accession>A0A8E2DNJ1</accession>
<protein>
    <recommendedName>
        <fullName evidence="3">THO1-MOS11 C-terminal domain-containing protein</fullName>
    </recommendedName>
</protein>
<dbReference type="PANTHER" id="PTHR46551:SF1">
    <property type="entry name" value="SAP DOMAIN-CONTAINING RIBONUCLEOPROTEIN"/>
    <property type="match status" value="1"/>
</dbReference>
<evidence type="ECO:0000313" key="5">
    <source>
        <dbReference type="Proteomes" id="UP000250043"/>
    </source>
</evidence>
<keyword evidence="5" id="KW-1185">Reference proteome</keyword>
<dbReference type="EMBL" id="KV722359">
    <property type="protein sequence ID" value="OCH93129.1"/>
    <property type="molecule type" value="Genomic_DNA"/>
</dbReference>
<dbReference type="Pfam" id="PF18592">
    <property type="entry name" value="Tho1_MOS11_C"/>
    <property type="match status" value="1"/>
</dbReference>
<feature type="compositionally biased region" description="Low complexity" evidence="2">
    <location>
        <begin position="198"/>
        <end position="208"/>
    </location>
</feature>
<organism evidence="4 5">
    <name type="scientific">Obba rivulosa</name>
    <dbReference type="NCBI Taxonomy" id="1052685"/>
    <lineage>
        <taxon>Eukaryota</taxon>
        <taxon>Fungi</taxon>
        <taxon>Dikarya</taxon>
        <taxon>Basidiomycota</taxon>
        <taxon>Agaricomycotina</taxon>
        <taxon>Agaricomycetes</taxon>
        <taxon>Polyporales</taxon>
        <taxon>Gelatoporiaceae</taxon>
        <taxon>Obba</taxon>
    </lineage>
</organism>
<evidence type="ECO:0000313" key="4">
    <source>
        <dbReference type="EMBL" id="OCH93129.1"/>
    </source>
</evidence>
<evidence type="ECO:0000256" key="1">
    <source>
        <dbReference type="ARBA" id="ARBA00022553"/>
    </source>
</evidence>
<proteinExistence type="predicted"/>
<feature type="region of interest" description="Disordered" evidence="2">
    <location>
        <begin position="196"/>
        <end position="247"/>
    </location>
</feature>
<dbReference type="GO" id="GO:0005634">
    <property type="term" value="C:nucleus"/>
    <property type="evidence" value="ECO:0007669"/>
    <property type="project" value="TreeGrafter"/>
</dbReference>